<sequence>MAETRGMVSSSGGDGGDLDQAGAGERQGGAGGLLGALVRPLPDDRPRDRRAGEGVRREGRLPQAEHRRLPERGDPVRHSEHTHGARLQGRGEEGERHRGRAQEHPHRHHREVPGALRLANLWHPPTIDAPRRLRPRCLI</sequence>
<evidence type="ECO:0000313" key="2">
    <source>
        <dbReference type="EMBL" id="JAT43673.1"/>
    </source>
</evidence>
<dbReference type="AlphaFoldDB" id="A0A1D1XMS1"/>
<dbReference type="EMBL" id="GDJX01024263">
    <property type="protein sequence ID" value="JAT43673.1"/>
    <property type="molecule type" value="Transcribed_RNA"/>
</dbReference>
<feature type="compositionally biased region" description="Basic and acidic residues" evidence="1">
    <location>
        <begin position="41"/>
        <end position="104"/>
    </location>
</feature>
<keyword evidence="2" id="KW-0396">Initiation factor</keyword>
<gene>
    <name evidence="2" type="primary">taf1_1</name>
    <name evidence="2" type="ORF">g.46909</name>
</gene>
<accession>A0A1D1XMS1</accession>
<feature type="region of interest" description="Disordered" evidence="1">
    <location>
        <begin position="1"/>
        <end position="112"/>
    </location>
</feature>
<dbReference type="GO" id="GO:0003743">
    <property type="term" value="F:translation initiation factor activity"/>
    <property type="evidence" value="ECO:0007669"/>
    <property type="project" value="UniProtKB-KW"/>
</dbReference>
<feature type="compositionally biased region" description="Gly residues" evidence="1">
    <location>
        <begin position="25"/>
        <end position="34"/>
    </location>
</feature>
<evidence type="ECO:0000256" key="1">
    <source>
        <dbReference type="SAM" id="MobiDB-lite"/>
    </source>
</evidence>
<organism evidence="2">
    <name type="scientific">Anthurium amnicola</name>
    <dbReference type="NCBI Taxonomy" id="1678845"/>
    <lineage>
        <taxon>Eukaryota</taxon>
        <taxon>Viridiplantae</taxon>
        <taxon>Streptophyta</taxon>
        <taxon>Embryophyta</taxon>
        <taxon>Tracheophyta</taxon>
        <taxon>Spermatophyta</taxon>
        <taxon>Magnoliopsida</taxon>
        <taxon>Liliopsida</taxon>
        <taxon>Araceae</taxon>
        <taxon>Pothoideae</taxon>
        <taxon>Potheae</taxon>
        <taxon>Anthurium</taxon>
    </lineage>
</organism>
<proteinExistence type="predicted"/>
<protein>
    <submittedName>
        <fullName evidence="2">Transcription initiation factor TFIID subunit 1</fullName>
    </submittedName>
</protein>
<reference evidence="2" key="1">
    <citation type="submission" date="2015-07" db="EMBL/GenBank/DDBJ databases">
        <title>Transcriptome Assembly of Anthurium amnicola.</title>
        <authorList>
            <person name="Suzuki J."/>
        </authorList>
    </citation>
    <scope>NUCLEOTIDE SEQUENCE</scope>
</reference>
<name>A0A1D1XMS1_9ARAE</name>
<keyword evidence="2" id="KW-0648">Protein biosynthesis</keyword>